<dbReference type="EMBL" id="FMBI01000029">
    <property type="protein sequence ID" value="SCC33164.1"/>
    <property type="molecule type" value="Genomic_DNA"/>
</dbReference>
<name>A0A1C4DP41_BACTU</name>
<evidence type="ECO:0008006" key="3">
    <source>
        <dbReference type="Google" id="ProtNLM"/>
    </source>
</evidence>
<dbReference type="AlphaFoldDB" id="A0A1C4DP41"/>
<reference evidence="1 2" key="1">
    <citation type="submission" date="2016-08" db="EMBL/GenBank/DDBJ databases">
        <authorList>
            <person name="Seilhamer J.J."/>
        </authorList>
    </citation>
    <scope>NUCLEOTIDE SEQUENCE [LARGE SCALE GENOMIC DNA]</scope>
    <source>
        <strain evidence="1 2">IEBC_T61001</strain>
    </source>
</reference>
<protein>
    <recommendedName>
        <fullName evidence="3">Spermidine/putrescine ABC transporter ATP-binding protein</fullName>
    </recommendedName>
</protein>
<accession>A0A1C4DP41</accession>
<sequence length="61" mass="6875">MYQLGKTKNFKFFEKSIIPRGIISRYLPHSKIPSLQNSARAKKLGGKLTVRKSPIGSTNNQ</sequence>
<dbReference type="Proteomes" id="UP000195991">
    <property type="component" value="Unassembled WGS sequence"/>
</dbReference>
<organism evidence="1 2">
    <name type="scientific">Bacillus thuringiensis</name>
    <dbReference type="NCBI Taxonomy" id="1428"/>
    <lineage>
        <taxon>Bacteria</taxon>
        <taxon>Bacillati</taxon>
        <taxon>Bacillota</taxon>
        <taxon>Bacilli</taxon>
        <taxon>Bacillales</taxon>
        <taxon>Bacillaceae</taxon>
        <taxon>Bacillus</taxon>
        <taxon>Bacillus cereus group</taxon>
    </lineage>
</organism>
<evidence type="ECO:0000313" key="1">
    <source>
        <dbReference type="EMBL" id="SCC33164.1"/>
    </source>
</evidence>
<evidence type="ECO:0000313" key="2">
    <source>
        <dbReference type="Proteomes" id="UP000195991"/>
    </source>
</evidence>
<gene>
    <name evidence="1" type="ORF">BTT61001_02538</name>
</gene>
<proteinExistence type="predicted"/>